<dbReference type="EMBL" id="JABFBC010000001">
    <property type="protein sequence ID" value="NNU79980.1"/>
    <property type="molecule type" value="Genomic_DNA"/>
</dbReference>
<comment type="caution">
    <text evidence="3">The sequence shown here is derived from an EMBL/GenBank/DDBJ whole genome shotgun (WGS) entry which is preliminary data.</text>
</comment>
<keyword evidence="1" id="KW-0472">Membrane</keyword>
<proteinExistence type="predicted"/>
<feature type="domain" description="HTH luxR-type" evidence="2">
    <location>
        <begin position="93"/>
        <end position="150"/>
    </location>
</feature>
<organism evidence="3 4">
    <name type="scientific">Halovulum dunhuangense</name>
    <dbReference type="NCBI Taxonomy" id="1505036"/>
    <lineage>
        <taxon>Bacteria</taxon>
        <taxon>Pseudomonadati</taxon>
        <taxon>Pseudomonadota</taxon>
        <taxon>Alphaproteobacteria</taxon>
        <taxon>Rhodobacterales</taxon>
        <taxon>Paracoccaceae</taxon>
        <taxon>Halovulum</taxon>
    </lineage>
</organism>
<keyword evidence="4" id="KW-1185">Reference proteome</keyword>
<dbReference type="InterPro" id="IPR036388">
    <property type="entry name" value="WH-like_DNA-bd_sf"/>
</dbReference>
<dbReference type="GO" id="GO:0006355">
    <property type="term" value="P:regulation of DNA-templated transcription"/>
    <property type="evidence" value="ECO:0007669"/>
    <property type="project" value="InterPro"/>
</dbReference>
<accession>A0A849L142</accession>
<dbReference type="GO" id="GO:0003677">
    <property type="term" value="F:DNA binding"/>
    <property type="evidence" value="ECO:0007669"/>
    <property type="project" value="InterPro"/>
</dbReference>
<feature type="transmembrane region" description="Helical" evidence="1">
    <location>
        <begin position="45"/>
        <end position="63"/>
    </location>
</feature>
<dbReference type="RefSeq" id="WP_171323383.1">
    <property type="nucleotide sequence ID" value="NZ_JABFBC010000001.1"/>
</dbReference>
<keyword evidence="1" id="KW-1133">Transmembrane helix</keyword>
<evidence type="ECO:0000313" key="4">
    <source>
        <dbReference type="Proteomes" id="UP000572377"/>
    </source>
</evidence>
<keyword evidence="1" id="KW-0812">Transmembrane</keyword>
<protein>
    <recommendedName>
        <fullName evidence="2">HTH luxR-type domain-containing protein</fullName>
    </recommendedName>
</protein>
<dbReference type="SMART" id="SM00421">
    <property type="entry name" value="HTH_LUXR"/>
    <property type="match status" value="1"/>
</dbReference>
<feature type="transmembrane region" description="Helical" evidence="1">
    <location>
        <begin position="12"/>
        <end position="33"/>
    </location>
</feature>
<dbReference type="InterPro" id="IPR016032">
    <property type="entry name" value="Sig_transdc_resp-reg_C-effctor"/>
</dbReference>
<dbReference type="Gene3D" id="1.10.10.10">
    <property type="entry name" value="Winged helix-like DNA-binding domain superfamily/Winged helix DNA-binding domain"/>
    <property type="match status" value="1"/>
</dbReference>
<dbReference type="InterPro" id="IPR000792">
    <property type="entry name" value="Tscrpt_reg_LuxR_C"/>
</dbReference>
<reference evidence="3 4" key="1">
    <citation type="submission" date="2020-05" db="EMBL/GenBank/DDBJ databases">
        <title>Gimesia benthica sp. nov., a novel planctomycete isolated from a deep-sea water sample of the Northwest Indian Ocean.</title>
        <authorList>
            <person name="Wang J."/>
            <person name="Ruan C."/>
            <person name="Song L."/>
            <person name="Zhu Y."/>
            <person name="Li A."/>
            <person name="Zheng X."/>
            <person name="Wang L."/>
            <person name="Lu Z."/>
            <person name="Huang Y."/>
            <person name="Du W."/>
            <person name="Zhou Y."/>
            <person name="Huang L."/>
            <person name="Dai X."/>
        </authorList>
    </citation>
    <scope>NUCLEOTIDE SEQUENCE [LARGE SCALE GENOMIC DNA]</scope>
    <source>
        <strain evidence="3 4">YYQ-30</strain>
    </source>
</reference>
<evidence type="ECO:0000313" key="3">
    <source>
        <dbReference type="EMBL" id="NNU79980.1"/>
    </source>
</evidence>
<evidence type="ECO:0000256" key="1">
    <source>
        <dbReference type="SAM" id="Phobius"/>
    </source>
</evidence>
<name>A0A849L142_9RHOB</name>
<gene>
    <name evidence="3" type="ORF">HMH01_05955</name>
</gene>
<dbReference type="SUPFAM" id="SSF46894">
    <property type="entry name" value="C-terminal effector domain of the bipartite response regulators"/>
    <property type="match status" value="1"/>
</dbReference>
<sequence>MQTGADAERRRTFVIAALVLFLCGAAFLIDALSELGEGIHAMTELVTVALLWGGAAITVAGYFRTLRRNAAVERQLDAVRGAFQAVLDRHFDEWSLTPSERDVALLSIKGLSIPQIAALRNTREGTIKAQNAAVYRKAGVSGRAELLSLFIEEIASGLSPGDSRA</sequence>
<evidence type="ECO:0000259" key="2">
    <source>
        <dbReference type="SMART" id="SM00421"/>
    </source>
</evidence>
<dbReference type="AlphaFoldDB" id="A0A849L142"/>
<dbReference type="Proteomes" id="UP000572377">
    <property type="component" value="Unassembled WGS sequence"/>
</dbReference>